<evidence type="ECO:0000256" key="11">
    <source>
        <dbReference type="ARBA" id="ARBA00023002"/>
    </source>
</evidence>
<proteinExistence type="inferred from homology"/>
<dbReference type="STRING" id="28573.A0A0U1LVA0"/>
<dbReference type="Pfam" id="PF00175">
    <property type="entry name" value="NAD_binding_1"/>
    <property type="match status" value="1"/>
</dbReference>
<comment type="catalytic activity">
    <reaction evidence="14 16">
        <text>an organic molecule + reduced [NADPH--hemoprotein reductase] + O2 = an alcohol + oxidized [NADPH--hemoprotein reductase] + H2O + H(+)</text>
        <dbReference type="Rhea" id="RHEA:17149"/>
        <dbReference type="Rhea" id="RHEA-COMP:11964"/>
        <dbReference type="Rhea" id="RHEA-COMP:11965"/>
        <dbReference type="ChEBI" id="CHEBI:15377"/>
        <dbReference type="ChEBI" id="CHEBI:15378"/>
        <dbReference type="ChEBI" id="CHEBI:15379"/>
        <dbReference type="ChEBI" id="CHEBI:30879"/>
        <dbReference type="ChEBI" id="CHEBI:57618"/>
        <dbReference type="ChEBI" id="CHEBI:58210"/>
        <dbReference type="ChEBI" id="CHEBI:142491"/>
        <dbReference type="EC" id="1.14.14.1"/>
    </reaction>
</comment>
<dbReference type="GO" id="GO:0070330">
    <property type="term" value="F:aromatase activity"/>
    <property type="evidence" value="ECO:0007669"/>
    <property type="project" value="UniProtKB-UniRule"/>
</dbReference>
<keyword evidence="4 16" id="KW-0349">Heme</keyword>
<dbReference type="SUPFAM" id="SSF52343">
    <property type="entry name" value="Ferredoxin reductase-like, C-terminal NADP-linked domain"/>
    <property type="match status" value="1"/>
</dbReference>
<dbReference type="InterPro" id="IPR023206">
    <property type="entry name" value="Bifunctional_P450_P450_red"/>
</dbReference>
<dbReference type="Pfam" id="PF00667">
    <property type="entry name" value="FAD_binding_1"/>
    <property type="match status" value="1"/>
</dbReference>
<dbReference type="GO" id="GO:0050660">
    <property type="term" value="F:flavin adenine dinucleotide binding"/>
    <property type="evidence" value="ECO:0007669"/>
    <property type="project" value="TreeGrafter"/>
</dbReference>
<evidence type="ECO:0000256" key="2">
    <source>
        <dbReference type="ARBA" id="ARBA00010018"/>
    </source>
</evidence>
<evidence type="ECO:0000256" key="5">
    <source>
        <dbReference type="ARBA" id="ARBA00022630"/>
    </source>
</evidence>
<keyword evidence="6 16" id="KW-0288">FMN</keyword>
<evidence type="ECO:0000256" key="15">
    <source>
        <dbReference type="ARBA" id="ARBA00049342"/>
    </source>
</evidence>
<dbReference type="GO" id="GO:0003958">
    <property type="term" value="F:NADPH-hemoprotein reductase activity"/>
    <property type="evidence" value="ECO:0007669"/>
    <property type="project" value="UniProtKB-UniRule"/>
</dbReference>
<evidence type="ECO:0000256" key="8">
    <source>
        <dbReference type="ARBA" id="ARBA00022827"/>
    </source>
</evidence>
<dbReference type="InterPro" id="IPR003097">
    <property type="entry name" value="CysJ-like_FAD-binding"/>
</dbReference>
<keyword evidence="3 16" id="KW-0813">Transport</keyword>
<dbReference type="PRINTS" id="PR00385">
    <property type="entry name" value="P450"/>
</dbReference>
<evidence type="ECO:0000313" key="20">
    <source>
        <dbReference type="EMBL" id="CRG87032.1"/>
    </source>
</evidence>
<evidence type="ECO:0000256" key="12">
    <source>
        <dbReference type="ARBA" id="ARBA00023004"/>
    </source>
</evidence>
<dbReference type="FunFam" id="1.10.630.10:FF:000040">
    <property type="entry name" value="Bifunctional cytochrome P450/NADPH--P450 reductase"/>
    <property type="match status" value="1"/>
</dbReference>
<feature type="binding site" description="axial binding residue" evidence="17">
    <location>
        <position position="407"/>
    </location>
    <ligand>
        <name>heme</name>
        <dbReference type="ChEBI" id="CHEBI:30413"/>
    </ligand>
    <ligandPart>
        <name>Fe</name>
        <dbReference type="ChEBI" id="CHEBI:18248"/>
    </ligandPart>
</feature>
<dbReference type="InterPro" id="IPR023173">
    <property type="entry name" value="NADPH_Cyt_P450_Rdtase_alpha"/>
</dbReference>
<dbReference type="Gene3D" id="1.20.990.10">
    <property type="entry name" value="NADPH-cytochrome p450 Reductase, Chain A, domain 3"/>
    <property type="match status" value="1"/>
</dbReference>
<dbReference type="Pfam" id="PF00067">
    <property type="entry name" value="p450"/>
    <property type="match status" value="1"/>
</dbReference>
<gene>
    <name evidence="20" type="ORF">PISL3812_04046</name>
</gene>
<evidence type="ECO:0000256" key="1">
    <source>
        <dbReference type="ARBA" id="ARBA00001971"/>
    </source>
</evidence>
<dbReference type="InterPro" id="IPR029039">
    <property type="entry name" value="Flavoprotein-like_sf"/>
</dbReference>
<dbReference type="InterPro" id="IPR036396">
    <property type="entry name" value="Cyt_P450_sf"/>
</dbReference>
<keyword evidence="8 16" id="KW-0274">FAD</keyword>
<dbReference type="Proteomes" id="UP000054383">
    <property type="component" value="Unassembled WGS sequence"/>
</dbReference>
<dbReference type="InterPro" id="IPR001433">
    <property type="entry name" value="OxRdtase_FAD/NAD-bd"/>
</dbReference>
<evidence type="ECO:0000256" key="10">
    <source>
        <dbReference type="ARBA" id="ARBA00022982"/>
    </source>
</evidence>
<name>A0A0U1LVA0_TALIS</name>
<dbReference type="PRINTS" id="PR00463">
    <property type="entry name" value="EP450I"/>
</dbReference>
<keyword evidence="5 16" id="KW-0285">Flavoprotein</keyword>
<evidence type="ECO:0000256" key="17">
    <source>
        <dbReference type="PIRSR" id="PIRSR000209-1"/>
    </source>
</evidence>
<dbReference type="InterPro" id="IPR008254">
    <property type="entry name" value="Flavodoxin/NO_synth"/>
</dbReference>
<dbReference type="EMBL" id="CVMT01000003">
    <property type="protein sequence ID" value="CRG87032.1"/>
    <property type="molecule type" value="Genomic_DNA"/>
</dbReference>
<dbReference type="OMA" id="HSMMLDI"/>
<evidence type="ECO:0000256" key="16">
    <source>
        <dbReference type="PIRNR" id="PIRNR000209"/>
    </source>
</evidence>
<evidence type="ECO:0000259" key="19">
    <source>
        <dbReference type="PROSITE" id="PS51384"/>
    </source>
</evidence>
<feature type="domain" description="FAD-binding FR-type" evidence="19">
    <location>
        <begin position="705"/>
        <end position="933"/>
    </location>
</feature>
<reference evidence="20 21" key="1">
    <citation type="submission" date="2015-04" db="EMBL/GenBank/DDBJ databases">
        <authorList>
            <person name="Syromyatnikov M.Y."/>
            <person name="Popov V.N."/>
        </authorList>
    </citation>
    <scope>NUCLEOTIDE SEQUENCE [LARGE SCALE GENOMIC DNA]</scope>
    <source>
        <strain evidence="20">WF-38-12</strain>
    </source>
</reference>
<evidence type="ECO:0000256" key="3">
    <source>
        <dbReference type="ARBA" id="ARBA00022448"/>
    </source>
</evidence>
<keyword evidence="9 16" id="KW-0521">NADP</keyword>
<dbReference type="EC" id="1.14.14.1" evidence="16"/>
<dbReference type="SUPFAM" id="SSF52218">
    <property type="entry name" value="Flavoproteins"/>
    <property type="match status" value="1"/>
</dbReference>
<evidence type="ECO:0000256" key="6">
    <source>
        <dbReference type="ARBA" id="ARBA00022643"/>
    </source>
</evidence>
<dbReference type="EC" id="1.6.2.4" evidence="16"/>
<sequence>MTAVPHPPGWPVMGNALDGMTYAQYHEKYGPIFQLIAGPGKIPTLYVCSVELLNEICDETRFAKIPTRGPLFEVRNNLTHDGLFTASHGEENWGIAHRVLMPVFNGITIKNMFDEMHDIASQLVLKWARFTSGTEIDVTGDFTRLTLDTLALTTMDTRFNSFYSETPHPFISAMVSFLIECDWRSRRPGFVNDYVFRKTTQKYREDVNKMREIGREVVYRRRNSTYRKKDLIDAMIHEADPKTGQKMTEESIIDNIATFLIAGHETTSGLLSFMLYQLMKNPDVMRKARVEVDSVLGQGSMTPEMLSRLPYLTAVIRETLRLHPTAPAFSVSPKQDTSDNTPIFIGRKQYEVGKKQPIVALLQEIHRDPAVYGDDADQFKPERMVDEHFYNLPKGAYKPFGNGARACIGRALALQEATITMALLIQNFEFDFADASYNLVIKKTLTIKPTGFKAIARLRPGLNPTFVQRRLVSDNLKDVSLPESNIPMAGTDTKVELRGQNLKPPSKLGDLVICYGSNTGTCQTLAHTLASEAPKHGFRPTVMSMDQAAGKFFTEANLPVVVITASYEGQPPDNASSFASWLTNLETGSNTEPLDGHFHAVYGCGHRDWVDTFQKFPTWVDTALTDCGSKAIVTRGFSDVSNDDTFNEFDLWSDQSLWPALAQEYYNDHSSNEGNPQKAFMREKAEMRNEGFEVVQSSRMKELDYDGREATVLESTLLTVLGEPEKRHIKIRLPSGMDYSTGDYLAILPVNRDETVKVAMTRFGLAVDAQVVSNKSVNGLPSEPICRSAYIVLKELVELNHPATDKNIRAIALSIPEQSERKALEKVVSSKQGKEQRPSVLHLLIMFPSATLSFAEYLSMLPPLHVRRYSVSSSPLSDPSSCTLTYSVANFGPEAAHSELRVFGAASNYLANLKVTDRVLVSHCPGNANFRLPTDLTATPIILICTGSGLAPFKGFVEERAAIMKRRPKICLAKCILLIGCRHPEKDALYMQELEDWEKAGAVELQYAFSTAPERSYGCRYVQDRLWKSRENLMPLLLDGRGKMFFCGGAKPLEGVTKAVVKAYAEHTGKSLDEASAWFRRIRNKQFASDVYN</sequence>
<keyword evidence="21" id="KW-1185">Reference proteome</keyword>
<evidence type="ECO:0000313" key="21">
    <source>
        <dbReference type="Proteomes" id="UP000054383"/>
    </source>
</evidence>
<dbReference type="InterPro" id="IPR039261">
    <property type="entry name" value="FNR_nucleotide-bd"/>
</dbReference>
<feature type="domain" description="Flavodoxin-like" evidence="18">
    <location>
        <begin position="511"/>
        <end position="657"/>
    </location>
</feature>
<dbReference type="PROSITE" id="PS00086">
    <property type="entry name" value="CYTOCHROME_P450"/>
    <property type="match status" value="1"/>
</dbReference>
<dbReference type="GO" id="GO:0010181">
    <property type="term" value="F:FMN binding"/>
    <property type="evidence" value="ECO:0007669"/>
    <property type="project" value="UniProtKB-UniRule"/>
</dbReference>
<dbReference type="InterPro" id="IPR017927">
    <property type="entry name" value="FAD-bd_FR_type"/>
</dbReference>
<dbReference type="PIRSF" id="PIRSF000209">
    <property type="entry name" value="Bifunctional_P450_P450R"/>
    <property type="match status" value="1"/>
</dbReference>
<dbReference type="PANTHER" id="PTHR19384:SF127">
    <property type="entry name" value="BIFUNCTIONAL CYTOCHROME P450_NADPH--P450 REDUCTASE"/>
    <property type="match status" value="1"/>
</dbReference>
<comment type="cofactor">
    <cofactor evidence="16">
        <name>FAD</name>
        <dbReference type="ChEBI" id="CHEBI:57692"/>
    </cofactor>
    <cofactor evidence="16">
        <name>FMN</name>
        <dbReference type="ChEBI" id="CHEBI:58210"/>
    </cofactor>
</comment>
<dbReference type="Gene3D" id="3.40.50.80">
    <property type="entry name" value="Nucleotide-binding domain of ferredoxin-NADP reductase (FNR) module"/>
    <property type="match status" value="1"/>
</dbReference>
<dbReference type="OrthoDB" id="1470350at2759"/>
<dbReference type="CDD" id="cd11068">
    <property type="entry name" value="CYP120A1"/>
    <property type="match status" value="1"/>
</dbReference>
<dbReference type="PROSITE" id="PS50902">
    <property type="entry name" value="FLAVODOXIN_LIKE"/>
    <property type="match status" value="1"/>
</dbReference>
<keyword evidence="13 16" id="KW-0503">Monooxygenase</keyword>
<dbReference type="Gene3D" id="2.40.30.10">
    <property type="entry name" value="Translation factors"/>
    <property type="match status" value="1"/>
</dbReference>
<dbReference type="GO" id="GO:0005829">
    <property type="term" value="C:cytosol"/>
    <property type="evidence" value="ECO:0007669"/>
    <property type="project" value="TreeGrafter"/>
</dbReference>
<dbReference type="InterPro" id="IPR017938">
    <property type="entry name" value="Riboflavin_synthase-like_b-brl"/>
</dbReference>
<dbReference type="PROSITE" id="PS51384">
    <property type="entry name" value="FAD_FR"/>
    <property type="match status" value="1"/>
</dbReference>
<comment type="cofactor">
    <cofactor evidence="1 16 17">
        <name>heme</name>
        <dbReference type="ChEBI" id="CHEBI:30413"/>
    </cofactor>
</comment>
<dbReference type="SUPFAM" id="SSF48264">
    <property type="entry name" value="Cytochrome P450"/>
    <property type="match status" value="1"/>
</dbReference>
<keyword evidence="10 16" id="KW-0249">Electron transport</keyword>
<organism evidence="20 21">
    <name type="scientific">Talaromyces islandicus</name>
    <name type="common">Penicillium islandicum</name>
    <dbReference type="NCBI Taxonomy" id="28573"/>
    <lineage>
        <taxon>Eukaryota</taxon>
        <taxon>Fungi</taxon>
        <taxon>Dikarya</taxon>
        <taxon>Ascomycota</taxon>
        <taxon>Pezizomycotina</taxon>
        <taxon>Eurotiomycetes</taxon>
        <taxon>Eurotiomycetidae</taxon>
        <taxon>Eurotiales</taxon>
        <taxon>Trichocomaceae</taxon>
        <taxon>Talaromyces</taxon>
        <taxon>Talaromyces sect. Islandici</taxon>
    </lineage>
</organism>
<dbReference type="SUPFAM" id="SSF63380">
    <property type="entry name" value="Riboflavin synthase domain-like"/>
    <property type="match status" value="1"/>
</dbReference>
<evidence type="ECO:0000259" key="18">
    <source>
        <dbReference type="PROSITE" id="PS50902"/>
    </source>
</evidence>
<dbReference type="InterPro" id="IPR002401">
    <property type="entry name" value="Cyt_P450_E_grp-I"/>
</dbReference>
<dbReference type="AlphaFoldDB" id="A0A0U1LVA0"/>
<dbReference type="Gene3D" id="3.40.50.360">
    <property type="match status" value="1"/>
</dbReference>
<accession>A0A0U1LVA0</accession>
<keyword evidence="11 16" id="KW-0560">Oxidoreductase</keyword>
<evidence type="ECO:0000256" key="7">
    <source>
        <dbReference type="ARBA" id="ARBA00022723"/>
    </source>
</evidence>
<dbReference type="InterPro" id="IPR017972">
    <property type="entry name" value="Cyt_P450_CS"/>
</dbReference>
<protein>
    <recommendedName>
        <fullName evidence="16">Bifunctional cytochrome P450/NADPH--P450 reductase</fullName>
    </recommendedName>
    <domain>
        <recommendedName>
            <fullName evidence="16">Cytochrome P450</fullName>
            <ecNumber evidence="16">1.14.14.1</ecNumber>
        </recommendedName>
    </domain>
    <domain>
        <recommendedName>
            <fullName evidence="16">NADPH--cytochrome P450 reductase</fullName>
            <ecNumber evidence="16">1.6.2.4</ecNumber>
        </recommendedName>
    </domain>
</protein>
<evidence type="ECO:0000256" key="13">
    <source>
        <dbReference type="ARBA" id="ARBA00023033"/>
    </source>
</evidence>
<keyword evidence="7 16" id="KW-0479">Metal-binding</keyword>
<keyword evidence="12 16" id="KW-0408">Iron</keyword>
<dbReference type="GO" id="GO:0020037">
    <property type="term" value="F:heme binding"/>
    <property type="evidence" value="ECO:0007669"/>
    <property type="project" value="UniProtKB-UniRule"/>
</dbReference>
<dbReference type="GO" id="GO:0005506">
    <property type="term" value="F:iron ion binding"/>
    <property type="evidence" value="ECO:0007669"/>
    <property type="project" value="UniProtKB-UniRule"/>
</dbReference>
<evidence type="ECO:0000256" key="4">
    <source>
        <dbReference type="ARBA" id="ARBA00022617"/>
    </source>
</evidence>
<comment type="catalytic activity">
    <reaction evidence="15 16">
        <text>2 oxidized [cytochrome P450] + NADPH = 2 reduced [cytochrome P450] + NADP(+) + H(+)</text>
        <dbReference type="Rhea" id="RHEA:24040"/>
        <dbReference type="Rhea" id="RHEA-COMP:14627"/>
        <dbReference type="Rhea" id="RHEA-COMP:14628"/>
        <dbReference type="ChEBI" id="CHEBI:15378"/>
        <dbReference type="ChEBI" id="CHEBI:55376"/>
        <dbReference type="ChEBI" id="CHEBI:57783"/>
        <dbReference type="ChEBI" id="CHEBI:58349"/>
        <dbReference type="ChEBI" id="CHEBI:60344"/>
        <dbReference type="EC" id="1.6.2.4"/>
    </reaction>
</comment>
<dbReference type="Pfam" id="PF00258">
    <property type="entry name" value="Flavodoxin_1"/>
    <property type="match status" value="1"/>
</dbReference>
<evidence type="ECO:0000256" key="14">
    <source>
        <dbReference type="ARBA" id="ARBA00047827"/>
    </source>
</evidence>
<dbReference type="PANTHER" id="PTHR19384">
    <property type="entry name" value="NITRIC OXIDE SYNTHASE-RELATED"/>
    <property type="match status" value="1"/>
</dbReference>
<evidence type="ECO:0000256" key="9">
    <source>
        <dbReference type="ARBA" id="ARBA00022857"/>
    </source>
</evidence>
<comment type="similarity">
    <text evidence="2 16">In the N-terminal section; belongs to the cytochrome P450 family.</text>
</comment>
<dbReference type="Gene3D" id="1.10.630.10">
    <property type="entry name" value="Cytochrome P450"/>
    <property type="match status" value="1"/>
</dbReference>
<dbReference type="InterPro" id="IPR001128">
    <property type="entry name" value="Cyt_P450"/>
</dbReference>